<name>A0A016ALG9_BACFG</name>
<dbReference type="EMBL" id="JGDJ01000170">
    <property type="protein sequence ID" value="EXZ29181.1"/>
    <property type="molecule type" value="Genomic_DNA"/>
</dbReference>
<dbReference type="PATRIC" id="fig|1339327.3.peg.2257"/>
<dbReference type="Proteomes" id="UP000022082">
    <property type="component" value="Unassembled WGS sequence"/>
</dbReference>
<proteinExistence type="predicted"/>
<sequence>MEKMYVVRKRNGILNLFIGGHAIKLPNTWGFTDGAIVVRLDKEDFPNVKWEDDEPTEVLLVQKKNKFKE</sequence>
<organism evidence="1 2">
    <name type="scientific">Bacteroides fragilis str. S36L11</name>
    <dbReference type="NCBI Taxonomy" id="1339327"/>
    <lineage>
        <taxon>Bacteria</taxon>
        <taxon>Pseudomonadati</taxon>
        <taxon>Bacteroidota</taxon>
        <taxon>Bacteroidia</taxon>
        <taxon>Bacteroidales</taxon>
        <taxon>Bacteroidaceae</taxon>
        <taxon>Bacteroides</taxon>
    </lineage>
</organism>
<reference evidence="1 2" key="1">
    <citation type="submission" date="2014-02" db="EMBL/GenBank/DDBJ databases">
        <authorList>
            <person name="Sears C."/>
            <person name="Carroll K."/>
            <person name="Sack B.R."/>
            <person name="Qadri F."/>
            <person name="Myers L.L."/>
            <person name="Chung G.-T."/>
            <person name="Escheverria P."/>
            <person name="Fraser C.M."/>
            <person name="Sadzewicz L."/>
            <person name="Shefchek K.A."/>
            <person name="Tallon L."/>
            <person name="Das S.P."/>
            <person name="Daugherty S."/>
            <person name="Mongodin E.F."/>
        </authorList>
    </citation>
    <scope>NUCLEOTIDE SEQUENCE [LARGE SCALE GENOMIC DNA]</scope>
    <source>
        <strain evidence="1 2">S36L11</strain>
    </source>
</reference>
<dbReference type="RefSeq" id="WP_005819378.1">
    <property type="nucleotide sequence ID" value="NZ_JGDJ01000170.1"/>
</dbReference>
<gene>
    <name evidence="1" type="ORF">M136_1614</name>
</gene>
<evidence type="ECO:0000313" key="2">
    <source>
        <dbReference type="Proteomes" id="UP000022082"/>
    </source>
</evidence>
<accession>A0A016ALG9</accession>
<evidence type="ECO:0000313" key="1">
    <source>
        <dbReference type="EMBL" id="EXZ29181.1"/>
    </source>
</evidence>
<protein>
    <submittedName>
        <fullName evidence="1">Uncharacterized protein</fullName>
    </submittedName>
</protein>
<comment type="caution">
    <text evidence="1">The sequence shown here is derived from an EMBL/GenBank/DDBJ whole genome shotgun (WGS) entry which is preliminary data.</text>
</comment>
<dbReference type="AlphaFoldDB" id="A0A016ALG9"/>